<evidence type="ECO:0000313" key="1">
    <source>
        <dbReference type="EMBL" id="KAF9669607.1"/>
    </source>
</evidence>
<gene>
    <name evidence="1" type="ORF">SADUNF_Sadunf14G0125000</name>
</gene>
<keyword evidence="2" id="KW-1185">Reference proteome</keyword>
<evidence type="ECO:0000313" key="2">
    <source>
        <dbReference type="Proteomes" id="UP000657918"/>
    </source>
</evidence>
<sequence length="111" mass="12379">MKNSKRSFYSSIRISHMSFHLSGSADANGKQNRRLECEQRKGCFGYVDIKGWEGCHTKKHSHGSLNLNAMQNEGRSSTGSVFQGEYDIAMPFEADDMDISPINFPSDGVVN</sequence>
<reference evidence="1 2" key="1">
    <citation type="submission" date="2020-10" db="EMBL/GenBank/DDBJ databases">
        <title>Plant Genome Project.</title>
        <authorList>
            <person name="Zhang R.-G."/>
        </authorList>
    </citation>
    <scope>NUCLEOTIDE SEQUENCE [LARGE SCALE GENOMIC DNA]</scope>
    <source>
        <strain evidence="1">FAFU-HL-1</strain>
        <tissue evidence="1">Leaf</tissue>
    </source>
</reference>
<comment type="caution">
    <text evidence="1">The sequence shown here is derived from an EMBL/GenBank/DDBJ whole genome shotgun (WGS) entry which is preliminary data.</text>
</comment>
<accession>A0A835MK80</accession>
<organism evidence="1 2">
    <name type="scientific">Salix dunnii</name>
    <dbReference type="NCBI Taxonomy" id="1413687"/>
    <lineage>
        <taxon>Eukaryota</taxon>
        <taxon>Viridiplantae</taxon>
        <taxon>Streptophyta</taxon>
        <taxon>Embryophyta</taxon>
        <taxon>Tracheophyta</taxon>
        <taxon>Spermatophyta</taxon>
        <taxon>Magnoliopsida</taxon>
        <taxon>eudicotyledons</taxon>
        <taxon>Gunneridae</taxon>
        <taxon>Pentapetalae</taxon>
        <taxon>rosids</taxon>
        <taxon>fabids</taxon>
        <taxon>Malpighiales</taxon>
        <taxon>Salicaceae</taxon>
        <taxon>Saliceae</taxon>
        <taxon>Salix</taxon>
    </lineage>
</organism>
<dbReference type="OrthoDB" id="859843at2759"/>
<name>A0A835MK80_9ROSI</name>
<protein>
    <submittedName>
        <fullName evidence="1">Uncharacterized protein</fullName>
    </submittedName>
</protein>
<dbReference type="AlphaFoldDB" id="A0A835MK80"/>
<dbReference type="Proteomes" id="UP000657918">
    <property type="component" value="Unassembled WGS sequence"/>
</dbReference>
<proteinExistence type="predicted"/>
<dbReference type="EMBL" id="JADGMS010000014">
    <property type="protein sequence ID" value="KAF9669607.1"/>
    <property type="molecule type" value="Genomic_DNA"/>
</dbReference>